<keyword evidence="2" id="KW-0227">DNA damage</keyword>
<dbReference type="EMBL" id="KV454013">
    <property type="protein sequence ID" value="ODV95953.1"/>
    <property type="molecule type" value="Genomic_DNA"/>
</dbReference>
<dbReference type="InterPro" id="IPR041247">
    <property type="entry name" value="Rad52_fam"/>
</dbReference>
<evidence type="ECO:0000313" key="7">
    <source>
        <dbReference type="EMBL" id="ODV95953.1"/>
    </source>
</evidence>
<evidence type="ECO:0000256" key="5">
    <source>
        <dbReference type="ARBA" id="ARBA00037138"/>
    </source>
</evidence>
<dbReference type="Pfam" id="PF04098">
    <property type="entry name" value="Rad52_Rad22"/>
    <property type="match status" value="1"/>
</dbReference>
<evidence type="ECO:0000256" key="6">
    <source>
        <dbReference type="ARBA" id="ARBA00041062"/>
    </source>
</evidence>
<name>A0A1E4TVZ3_PACTA</name>
<reference evidence="8" key="1">
    <citation type="submission" date="2016-05" db="EMBL/GenBank/DDBJ databases">
        <title>Comparative genomics of biotechnologically important yeasts.</title>
        <authorList>
            <consortium name="DOE Joint Genome Institute"/>
            <person name="Riley R."/>
            <person name="Haridas S."/>
            <person name="Wolfe K.H."/>
            <person name="Lopes M.R."/>
            <person name="Hittinger C.T."/>
            <person name="Goker M."/>
            <person name="Salamov A."/>
            <person name="Wisecaver J."/>
            <person name="Long T.M."/>
            <person name="Aerts A.L."/>
            <person name="Barry K."/>
            <person name="Choi C."/>
            <person name="Clum A."/>
            <person name="Coughlan A.Y."/>
            <person name="Deshpande S."/>
            <person name="Douglass A.P."/>
            <person name="Hanson S.J."/>
            <person name="Klenk H.-P."/>
            <person name="Labutti K."/>
            <person name="Lapidus A."/>
            <person name="Lindquist E."/>
            <person name="Lipzen A."/>
            <person name="Meier-Kolthoff J.P."/>
            <person name="Ohm R.A."/>
            <person name="Otillar R.P."/>
            <person name="Pangilinan J."/>
            <person name="Peng Y."/>
            <person name="Rokas A."/>
            <person name="Rosa C.A."/>
            <person name="Scheuner C."/>
            <person name="Sibirny A.A."/>
            <person name="Slot J.C."/>
            <person name="Stielow J.B."/>
            <person name="Sun H."/>
            <person name="Kurtzman C.P."/>
            <person name="Blackwell M."/>
            <person name="Grigoriev I.V."/>
            <person name="Jeffries T.W."/>
        </authorList>
    </citation>
    <scope>NUCLEOTIDE SEQUENCE [LARGE SCALE GENOMIC DNA]</scope>
    <source>
        <strain evidence="8">NRRL Y-2460</strain>
    </source>
</reference>
<dbReference type="OrthoDB" id="206565at2759"/>
<dbReference type="GO" id="GO:0000724">
    <property type="term" value="P:double-strand break repair via homologous recombination"/>
    <property type="evidence" value="ECO:0007669"/>
    <property type="project" value="TreeGrafter"/>
</dbReference>
<dbReference type="AlphaFoldDB" id="A0A1E4TVZ3"/>
<evidence type="ECO:0000256" key="4">
    <source>
        <dbReference type="ARBA" id="ARBA00023204"/>
    </source>
</evidence>
<dbReference type="GO" id="GO:0006312">
    <property type="term" value="P:mitotic recombination"/>
    <property type="evidence" value="ECO:0007669"/>
    <property type="project" value="TreeGrafter"/>
</dbReference>
<dbReference type="Proteomes" id="UP000094236">
    <property type="component" value="Unassembled WGS sequence"/>
</dbReference>
<comment type="similarity">
    <text evidence="1">Belongs to the RAD52 family.</text>
</comment>
<protein>
    <recommendedName>
        <fullName evidence="6">DNA repair and recombination protein RAD52</fullName>
    </recommendedName>
</protein>
<dbReference type="PANTHER" id="PTHR12132">
    <property type="entry name" value="DNA REPAIR AND RECOMBINATION PROTEIN RAD52, RAD59"/>
    <property type="match status" value="1"/>
</dbReference>
<dbReference type="Gene3D" id="3.30.390.80">
    <property type="entry name" value="DNA repair protein Rad52/59/22"/>
    <property type="match status" value="1"/>
</dbReference>
<evidence type="ECO:0000313" key="8">
    <source>
        <dbReference type="Proteomes" id="UP000094236"/>
    </source>
</evidence>
<organism evidence="7 8">
    <name type="scientific">Pachysolen tannophilus NRRL Y-2460</name>
    <dbReference type="NCBI Taxonomy" id="669874"/>
    <lineage>
        <taxon>Eukaryota</taxon>
        <taxon>Fungi</taxon>
        <taxon>Dikarya</taxon>
        <taxon>Ascomycota</taxon>
        <taxon>Saccharomycotina</taxon>
        <taxon>Pichiomycetes</taxon>
        <taxon>Pachysolenaceae</taxon>
        <taxon>Pachysolen</taxon>
    </lineage>
</organism>
<sequence>MITYDDFSETLIDQDVPVSEWSIAKIGTLNLKLDNLLNYNKARFNNYGFAFQKLSLTTVLNLCNESFGFDGWSTQIVGNEIIAFDENVEENRYSMQMTTIVRLTLKDGTFHESVGIAKSHNLPSKSLAFTKCKKESYNDAIKKCVLELKDILLDHEKKL</sequence>
<gene>
    <name evidence="7" type="ORF">PACTADRAFT_2256</name>
</gene>
<dbReference type="PANTHER" id="PTHR12132:SF1">
    <property type="entry name" value="DNA REPAIR PROTEIN RAD52 HOMOLOG"/>
    <property type="match status" value="1"/>
</dbReference>
<evidence type="ECO:0000256" key="2">
    <source>
        <dbReference type="ARBA" id="ARBA00022763"/>
    </source>
</evidence>
<dbReference type="SUPFAM" id="SSF54768">
    <property type="entry name" value="dsRNA-binding domain-like"/>
    <property type="match status" value="1"/>
</dbReference>
<dbReference type="GO" id="GO:0005634">
    <property type="term" value="C:nucleus"/>
    <property type="evidence" value="ECO:0007669"/>
    <property type="project" value="TreeGrafter"/>
</dbReference>
<dbReference type="InterPro" id="IPR042525">
    <property type="entry name" value="Rad52_Rad59_Rad22_sf"/>
</dbReference>
<keyword evidence="4" id="KW-0234">DNA repair</keyword>
<accession>A0A1E4TVZ3</accession>
<dbReference type="GO" id="GO:0045002">
    <property type="term" value="P:double-strand break repair via single-strand annealing"/>
    <property type="evidence" value="ECO:0007669"/>
    <property type="project" value="TreeGrafter"/>
</dbReference>
<proteinExistence type="inferred from homology"/>
<keyword evidence="3" id="KW-0233">DNA recombination</keyword>
<dbReference type="InterPro" id="IPR007232">
    <property type="entry name" value="Rad52_Rad59_Rad22"/>
</dbReference>
<evidence type="ECO:0000256" key="1">
    <source>
        <dbReference type="ARBA" id="ARBA00006638"/>
    </source>
</evidence>
<dbReference type="STRING" id="669874.A0A1E4TVZ3"/>
<evidence type="ECO:0000256" key="3">
    <source>
        <dbReference type="ARBA" id="ARBA00023172"/>
    </source>
</evidence>
<comment type="function">
    <text evidence="5">Involved in DNA double-strand break (DSB) repair and recombination. Promotes the annealing of complementary single-stranded DNA and by stimulation of the RAD51 recombinase.</text>
</comment>
<keyword evidence="8" id="KW-1185">Reference proteome</keyword>